<evidence type="ECO:0000313" key="3">
    <source>
        <dbReference type="Proteomes" id="UP000515237"/>
    </source>
</evidence>
<dbReference type="Proteomes" id="UP000515237">
    <property type="component" value="Plasmid unnamed1"/>
</dbReference>
<protein>
    <submittedName>
        <fullName evidence="2">HD domain-containing protein</fullName>
    </submittedName>
</protein>
<dbReference type="KEGG" id="aswu:HUW51_00180"/>
<organism evidence="2 3">
    <name type="scientific">Adhaeribacter swui</name>
    <dbReference type="NCBI Taxonomy" id="2086471"/>
    <lineage>
        <taxon>Bacteria</taxon>
        <taxon>Pseudomonadati</taxon>
        <taxon>Bacteroidota</taxon>
        <taxon>Cytophagia</taxon>
        <taxon>Cytophagales</taxon>
        <taxon>Hymenobacteraceae</taxon>
        <taxon>Adhaeribacter</taxon>
    </lineage>
</organism>
<feature type="domain" description="HD" evidence="1">
    <location>
        <begin position="31"/>
        <end position="129"/>
    </location>
</feature>
<accession>A0A7G7G225</accession>
<proteinExistence type="predicted"/>
<dbReference type="Pfam" id="PF01966">
    <property type="entry name" value="HD"/>
    <property type="match status" value="1"/>
</dbReference>
<dbReference type="SUPFAM" id="SSF109604">
    <property type="entry name" value="HD-domain/PDEase-like"/>
    <property type="match status" value="1"/>
</dbReference>
<dbReference type="InterPro" id="IPR003607">
    <property type="entry name" value="HD/PDEase_dom"/>
</dbReference>
<gene>
    <name evidence="2" type="ORF">HUW51_00180</name>
</gene>
<evidence type="ECO:0000259" key="1">
    <source>
        <dbReference type="Pfam" id="PF01966"/>
    </source>
</evidence>
<dbReference type="RefSeq" id="WP_185269891.1">
    <property type="nucleotide sequence ID" value="NZ_CP055154.1"/>
</dbReference>
<geneLocation type="plasmid" evidence="2 3">
    <name>unnamed1</name>
</geneLocation>
<keyword evidence="3" id="KW-1185">Reference proteome</keyword>
<name>A0A7G7G225_9BACT</name>
<dbReference type="InterPro" id="IPR006674">
    <property type="entry name" value="HD_domain"/>
</dbReference>
<keyword evidence="2" id="KW-0614">Plasmid</keyword>
<dbReference type="CDD" id="cd00077">
    <property type="entry name" value="HDc"/>
    <property type="match status" value="1"/>
</dbReference>
<evidence type="ECO:0000313" key="2">
    <source>
        <dbReference type="EMBL" id="QNF31209.1"/>
    </source>
</evidence>
<dbReference type="AlphaFoldDB" id="A0A7G7G225"/>
<dbReference type="EMBL" id="CP055154">
    <property type="protein sequence ID" value="QNF31209.1"/>
    <property type="molecule type" value="Genomic_DNA"/>
</dbReference>
<reference evidence="2 3" key="1">
    <citation type="journal article" date="2018" name="Int. J. Syst. Evol. Microbiol.">
        <title>Adhaeribacter swui sp. nov., isolated from wet mud.</title>
        <authorList>
            <person name="Kim D.U."/>
            <person name="Kim K.W."/>
            <person name="Kang M.S."/>
            <person name="Kim J.Y."/>
            <person name="Jang J.H."/>
            <person name="Kim M.K."/>
        </authorList>
    </citation>
    <scope>NUCLEOTIDE SEQUENCE [LARGE SCALE GENOMIC DNA]</scope>
    <source>
        <strain evidence="2 3">KCTC 52873</strain>
        <plasmid evidence="2">unnamed1</plasmid>
    </source>
</reference>
<sequence>MLVTPLLNEAQLYVLNLLRNQQMESLVFHNYAHTLQVVQAAFDLAIHQNIAAVRQETLLLAAWFHDTGYCITYQGHEAESQKIAASFLQKRHYREEQVETVLHCINATKVTQAPQNLLEEIIRDADLFHLSAPGYDTALQNLRQEWQLYLGKSASDYDWLIENLSFLNKHQYHTIYAKEHWQAGKLKNIEWLENSIFHLLG</sequence>
<dbReference type="Gene3D" id="1.10.3210.10">
    <property type="entry name" value="Hypothetical protein af1432"/>
    <property type="match status" value="1"/>
</dbReference>